<evidence type="ECO:0000313" key="1">
    <source>
        <dbReference type="EMBL" id="OFV69132.1"/>
    </source>
</evidence>
<dbReference type="EMBL" id="LKEU01000044">
    <property type="protein sequence ID" value="OFV69132.1"/>
    <property type="molecule type" value="Genomic_DNA"/>
</dbReference>
<dbReference type="OrthoDB" id="2085827at2"/>
<dbReference type="AlphaFoldDB" id="A0A1F2PE39"/>
<protein>
    <submittedName>
        <fullName evidence="1">Uncharacterized protein</fullName>
    </submittedName>
</protein>
<proteinExistence type="predicted"/>
<comment type="caution">
    <text evidence="1">The sequence shown here is derived from an EMBL/GenBank/DDBJ whole genome shotgun (WGS) entry which is preliminary data.</text>
</comment>
<dbReference type="Proteomes" id="UP000176244">
    <property type="component" value="Unassembled WGS sequence"/>
</dbReference>
<reference evidence="1 2" key="1">
    <citation type="submission" date="2015-09" db="EMBL/GenBank/DDBJ databases">
        <title>Genome sequence of Acetobacterium wieringae DSM 1911.</title>
        <authorList>
            <person name="Poehlein A."/>
            <person name="Bengelsdorf F.R."/>
            <person name="Schiel-Bengelsdorf B."/>
            <person name="Duerre P."/>
            <person name="Daniel R."/>
        </authorList>
    </citation>
    <scope>NUCLEOTIDE SEQUENCE [LARGE SCALE GENOMIC DNA]</scope>
    <source>
        <strain evidence="1 2">DSM 1911</strain>
    </source>
</reference>
<accession>A0A1F2PE39</accession>
<sequence length="106" mass="12698">MRIKGQKKQTEQKLTHGAMWFECQECGKRWRMWLEKGVEDKRFRRIYPEKHKLVPLSIDCQCGGSAEHVDWDKDLVLKSYKPILPHMNHFGYSDNEDYAMTVIKRL</sequence>
<evidence type="ECO:0000313" key="2">
    <source>
        <dbReference type="Proteomes" id="UP000176244"/>
    </source>
</evidence>
<organism evidence="1 2">
    <name type="scientific">Acetobacterium wieringae</name>
    <dbReference type="NCBI Taxonomy" id="52694"/>
    <lineage>
        <taxon>Bacteria</taxon>
        <taxon>Bacillati</taxon>
        <taxon>Bacillota</taxon>
        <taxon>Clostridia</taxon>
        <taxon>Eubacteriales</taxon>
        <taxon>Eubacteriaceae</taxon>
        <taxon>Acetobacterium</taxon>
    </lineage>
</organism>
<name>A0A1F2PE39_9FIRM</name>
<dbReference type="RefSeq" id="WP_070372579.1">
    <property type="nucleotide sequence ID" value="NZ_LKEU01000044.1"/>
</dbReference>
<dbReference type="STRING" id="52694.ACWI_33260"/>
<gene>
    <name evidence="1" type="ORF">ACWI_33260</name>
</gene>